<keyword evidence="1 6" id="KW-0479">Metal-binding</keyword>
<dbReference type="GO" id="GO:0016706">
    <property type="term" value="F:2-oxoglutarate-dependent dioxygenase activity"/>
    <property type="evidence" value="ECO:0000318"/>
    <property type="project" value="GO_Central"/>
</dbReference>
<dbReference type="InterPro" id="IPR050231">
    <property type="entry name" value="Iron_ascorbate_oxido_reductase"/>
</dbReference>
<dbReference type="Pfam" id="PF03171">
    <property type="entry name" value="2OG-FeII_Oxy"/>
    <property type="match status" value="1"/>
</dbReference>
<dbReference type="InParanoid" id="A0A1U8ATU9"/>
<dbReference type="InterPro" id="IPR005123">
    <property type="entry name" value="Oxoglu/Fe-dep_dioxygenase_dom"/>
</dbReference>
<dbReference type="PROSITE" id="PS51471">
    <property type="entry name" value="FE2OG_OXY"/>
    <property type="match status" value="1"/>
</dbReference>
<name>A0A1U8ATU9_NELNU</name>
<evidence type="ECO:0000259" key="7">
    <source>
        <dbReference type="PROSITE" id="PS51471"/>
    </source>
</evidence>
<keyword evidence="8" id="KW-1185">Reference proteome</keyword>
<accession>A0A1U8ATU9</accession>
<dbReference type="eggNOG" id="KOG0143">
    <property type="taxonomic scope" value="Eukaryota"/>
</dbReference>
<feature type="domain" description="Fe2OG dioxygenase" evidence="7">
    <location>
        <begin position="151"/>
        <end position="254"/>
    </location>
</feature>
<dbReference type="RefSeq" id="XP_010266310.1">
    <property type="nucleotide sequence ID" value="XM_010268008.2"/>
</dbReference>
<protein>
    <recommendedName>
        <fullName evidence="4">2-oxoglutarate-dependent dioxygenase DAO</fullName>
    </recommendedName>
    <alternativeName>
        <fullName evidence="5">Protein DIOXYGENASE FOR AUXIN OXIDATION</fullName>
    </alternativeName>
</protein>
<dbReference type="AlphaFoldDB" id="A0A1U8ATU9"/>
<evidence type="ECO:0000256" key="5">
    <source>
        <dbReference type="ARBA" id="ARBA00076740"/>
    </source>
</evidence>
<evidence type="ECO:0000313" key="8">
    <source>
        <dbReference type="Proteomes" id="UP000189703"/>
    </source>
</evidence>
<dbReference type="PANTHER" id="PTHR47990">
    <property type="entry name" value="2-OXOGLUTARATE (2OG) AND FE(II)-DEPENDENT OXYGENASE SUPERFAMILY PROTEIN-RELATED"/>
    <property type="match status" value="1"/>
</dbReference>
<evidence type="ECO:0000256" key="6">
    <source>
        <dbReference type="RuleBase" id="RU003682"/>
    </source>
</evidence>
<comment type="function">
    <text evidence="3">2-oxoglutarate-dependent dioxygenase essential for auxin catabolism and maintenance of auxin homeostasis in reproductive organs. Catalyzes the irreversible oxidation of indole-3-acetic acid (IAA) to the biologically inactive 2-oxoindole-3-acetic acid (OxIAA).</text>
</comment>
<dbReference type="FunFam" id="2.60.120.330:FF:000017">
    <property type="entry name" value="2-oxoglutarate-dependent dioxygenase DAO"/>
    <property type="match status" value="1"/>
</dbReference>
<evidence type="ECO:0000256" key="4">
    <source>
        <dbReference type="ARBA" id="ARBA00074102"/>
    </source>
</evidence>
<comment type="similarity">
    <text evidence="6">Belongs to the iron/ascorbate-dependent oxidoreductase family.</text>
</comment>
<dbReference type="GO" id="GO:0046872">
    <property type="term" value="F:metal ion binding"/>
    <property type="evidence" value="ECO:0007669"/>
    <property type="project" value="UniProtKB-KW"/>
</dbReference>
<keyword evidence="6" id="KW-0560">Oxidoreductase</keyword>
<dbReference type="GeneID" id="104603846"/>
<dbReference type="STRING" id="4432.A0A1U8ATU9"/>
<reference evidence="9" key="1">
    <citation type="submission" date="2025-08" db="UniProtKB">
        <authorList>
            <consortium name="RefSeq"/>
        </authorList>
    </citation>
    <scope>IDENTIFICATION</scope>
</reference>
<dbReference type="Pfam" id="PF14226">
    <property type="entry name" value="DIOX_N"/>
    <property type="match status" value="1"/>
</dbReference>
<dbReference type="InterPro" id="IPR026992">
    <property type="entry name" value="DIOX_N"/>
</dbReference>
<evidence type="ECO:0000256" key="2">
    <source>
        <dbReference type="ARBA" id="ARBA00023004"/>
    </source>
</evidence>
<evidence type="ECO:0000313" key="9">
    <source>
        <dbReference type="RefSeq" id="XP_010266310.1"/>
    </source>
</evidence>
<organism evidence="8 9">
    <name type="scientific">Nelumbo nucifera</name>
    <name type="common">Sacred lotus</name>
    <dbReference type="NCBI Taxonomy" id="4432"/>
    <lineage>
        <taxon>Eukaryota</taxon>
        <taxon>Viridiplantae</taxon>
        <taxon>Streptophyta</taxon>
        <taxon>Embryophyta</taxon>
        <taxon>Tracheophyta</taxon>
        <taxon>Spermatophyta</taxon>
        <taxon>Magnoliopsida</taxon>
        <taxon>Proteales</taxon>
        <taxon>Nelumbonaceae</taxon>
        <taxon>Nelumbo</taxon>
    </lineage>
</organism>
<dbReference type="InterPro" id="IPR027443">
    <property type="entry name" value="IPNS-like_sf"/>
</dbReference>
<dbReference type="SUPFAM" id="SSF51197">
    <property type="entry name" value="Clavaminate synthase-like"/>
    <property type="match status" value="1"/>
</dbReference>
<evidence type="ECO:0000256" key="3">
    <source>
        <dbReference type="ARBA" id="ARBA00054658"/>
    </source>
</evidence>
<dbReference type="FunCoup" id="A0A1U8ATU9">
    <property type="interactions" value="1658"/>
</dbReference>
<sequence>MAKVAFEVDDVRIPVIDLDDFPAQLDKLIRACVEWGCFRILNHKIPATLLSDMKLVVRSLFDLPKEIKRRNGDAIDGSGYRAPSEDNPLYEAFGLYDIASSEAVDAFCTQLGTPPQKREIIKCYSNAIYELAMDIGRKVAEGSGVRCDPIKGWACQFRINRYNFTQETVGSSGVCMHTDSGFLTILQEDECIGGLEVMDKSGAFVAVDPLPGSLLVNLGDIATAWSNGRFHNVKHRVQCKEAAIRISIAMFVLGPKDEAVEAPQEFVDPQHPRLYAPFTYLHYRKLRLSTGLRAGEALQLVHQIASTTS</sequence>
<evidence type="ECO:0000256" key="1">
    <source>
        <dbReference type="ARBA" id="ARBA00022723"/>
    </source>
</evidence>
<dbReference type="OMA" id="LIHRVQC"/>
<dbReference type="Proteomes" id="UP000189703">
    <property type="component" value="Unplaced"/>
</dbReference>
<keyword evidence="2 6" id="KW-0408">Iron</keyword>
<dbReference type="OrthoDB" id="288590at2759"/>
<dbReference type="KEGG" id="nnu:104603846"/>
<gene>
    <name evidence="9" type="primary">LOC104603846</name>
</gene>
<dbReference type="Gene3D" id="2.60.120.330">
    <property type="entry name" value="B-lactam Antibiotic, Isopenicillin N Synthase, Chain"/>
    <property type="match status" value="1"/>
</dbReference>
<dbReference type="InterPro" id="IPR044861">
    <property type="entry name" value="IPNS-like_FE2OG_OXY"/>
</dbReference>
<proteinExistence type="inferred from homology"/>